<evidence type="ECO:0000313" key="2">
    <source>
        <dbReference type="EMBL" id="GBN50304.1"/>
    </source>
</evidence>
<protein>
    <submittedName>
        <fullName evidence="2">Uncharacterized protein</fullName>
    </submittedName>
</protein>
<feature type="compositionally biased region" description="Polar residues" evidence="1">
    <location>
        <begin position="1"/>
        <end position="14"/>
    </location>
</feature>
<proteinExistence type="predicted"/>
<comment type="caution">
    <text evidence="2">The sequence shown here is derived from an EMBL/GenBank/DDBJ whole genome shotgun (WGS) entry which is preliminary data.</text>
</comment>
<reference evidence="2 3" key="1">
    <citation type="journal article" date="2019" name="Sci. Rep.">
        <title>Orb-weaving spider Araneus ventricosus genome elucidates the spidroin gene catalogue.</title>
        <authorList>
            <person name="Kono N."/>
            <person name="Nakamura H."/>
            <person name="Ohtoshi R."/>
            <person name="Moran D.A.P."/>
            <person name="Shinohara A."/>
            <person name="Yoshida Y."/>
            <person name="Fujiwara M."/>
            <person name="Mori M."/>
            <person name="Tomita M."/>
            <person name="Arakawa K."/>
        </authorList>
    </citation>
    <scope>NUCLEOTIDE SEQUENCE [LARGE SCALE GENOMIC DNA]</scope>
</reference>
<evidence type="ECO:0000313" key="3">
    <source>
        <dbReference type="Proteomes" id="UP000499080"/>
    </source>
</evidence>
<dbReference type="AlphaFoldDB" id="A0A4Y2PG36"/>
<dbReference type="Proteomes" id="UP000499080">
    <property type="component" value="Unassembled WGS sequence"/>
</dbReference>
<sequence>MESSSTSKRISSPNRDIEKIPAPLRSHISSPKSPNLSTRFGRGWRTDKSSDMLYSKASSSDEEEELISASASDSRDRKTIFSNGGRTAIGAPSLPLHFSFSRVKSLVPTARGLASLESLEFCICGLWSAEFRPVASYPRRVAWKASSHSRFVLVDCGLRNSDQSRRSHGLWLGKSLGSARVNGCSDVVWPLLPPLTCELFTAITRETTDALTSPGVASILPVLTMGNNANRGRIS</sequence>
<keyword evidence="3" id="KW-1185">Reference proteome</keyword>
<feature type="region of interest" description="Disordered" evidence="1">
    <location>
        <begin position="1"/>
        <end position="46"/>
    </location>
</feature>
<name>A0A4Y2PG36_ARAVE</name>
<gene>
    <name evidence="2" type="ORF">AVEN_109240_1</name>
</gene>
<accession>A0A4Y2PG36</accession>
<organism evidence="2 3">
    <name type="scientific">Araneus ventricosus</name>
    <name type="common">Orbweaver spider</name>
    <name type="synonym">Epeira ventricosa</name>
    <dbReference type="NCBI Taxonomy" id="182803"/>
    <lineage>
        <taxon>Eukaryota</taxon>
        <taxon>Metazoa</taxon>
        <taxon>Ecdysozoa</taxon>
        <taxon>Arthropoda</taxon>
        <taxon>Chelicerata</taxon>
        <taxon>Arachnida</taxon>
        <taxon>Araneae</taxon>
        <taxon>Araneomorphae</taxon>
        <taxon>Entelegynae</taxon>
        <taxon>Araneoidea</taxon>
        <taxon>Araneidae</taxon>
        <taxon>Araneus</taxon>
    </lineage>
</organism>
<dbReference type="EMBL" id="BGPR01011236">
    <property type="protein sequence ID" value="GBN50304.1"/>
    <property type="molecule type" value="Genomic_DNA"/>
</dbReference>
<evidence type="ECO:0000256" key="1">
    <source>
        <dbReference type="SAM" id="MobiDB-lite"/>
    </source>
</evidence>
<feature type="compositionally biased region" description="Polar residues" evidence="1">
    <location>
        <begin position="27"/>
        <end position="38"/>
    </location>
</feature>